<dbReference type="AlphaFoldDB" id="A0A0V9UPU9"/>
<dbReference type="PROSITE" id="PS50977">
    <property type="entry name" value="HTH_TETR_2"/>
    <property type="match status" value="1"/>
</dbReference>
<feature type="DNA-binding region" description="H-T-H motif" evidence="2">
    <location>
        <begin position="36"/>
        <end position="55"/>
    </location>
</feature>
<evidence type="ECO:0000313" key="5">
    <source>
        <dbReference type="Proteomes" id="UP000053060"/>
    </source>
</evidence>
<name>A0A0V9UPU9_9NOCA</name>
<dbReference type="InterPro" id="IPR050109">
    <property type="entry name" value="HTH-type_TetR-like_transc_reg"/>
</dbReference>
<dbReference type="Pfam" id="PF00440">
    <property type="entry name" value="TetR_N"/>
    <property type="match status" value="1"/>
</dbReference>
<reference evidence="4 5" key="2">
    <citation type="journal article" date="2016" name="Genome Announc.">
        <title>Draft Genome Sequence of a Versatile Hydrocarbon-Degrading Bacterium, Rhodococcus pyridinivorans Strain KG-16, Collected from Oil Fields in India.</title>
        <authorList>
            <person name="Aggarwal R.K."/>
            <person name="Dawar C."/>
            <person name="Phanindranath R."/>
            <person name="Mutnuri L."/>
            <person name="Dayal A.M."/>
        </authorList>
    </citation>
    <scope>NUCLEOTIDE SEQUENCE [LARGE SCALE GENOMIC DNA]</scope>
    <source>
        <strain evidence="4 5">KG-16</strain>
    </source>
</reference>
<protein>
    <submittedName>
        <fullName evidence="4">TetR family transcriptional regulator</fullName>
    </submittedName>
</protein>
<dbReference type="PRINTS" id="PR00455">
    <property type="entry name" value="HTHTETR"/>
</dbReference>
<comment type="caution">
    <text evidence="4">The sequence shown here is derived from an EMBL/GenBank/DDBJ whole genome shotgun (WGS) entry which is preliminary data.</text>
</comment>
<dbReference type="GO" id="GO:0003700">
    <property type="term" value="F:DNA-binding transcription factor activity"/>
    <property type="evidence" value="ECO:0007669"/>
    <property type="project" value="TreeGrafter"/>
</dbReference>
<feature type="domain" description="HTH tetR-type" evidence="3">
    <location>
        <begin position="13"/>
        <end position="73"/>
    </location>
</feature>
<keyword evidence="1 2" id="KW-0238">DNA-binding</keyword>
<sequence length="206" mass="22783">MARRQSVLSDNAETARAQILAAADNAIERFGVAKTTIDDVARETGVSRPTIYRYFRDRDSLITSLIEARARRLFDDTHAYVADRASFADQVVDGLLYLVDRGRRDPAIRLIVSPEHVDRGSALEGSSELAARLTFEMWAPLLAAARERDEIRAGITDAEICKWITLVELILVGRMDFGDPLGKTNRDLLTKLLLPGIVGDVATNVS</sequence>
<dbReference type="Gene3D" id="1.10.357.10">
    <property type="entry name" value="Tetracycline Repressor, domain 2"/>
    <property type="match status" value="1"/>
</dbReference>
<dbReference type="EMBL" id="AZXY01000001">
    <property type="protein sequence ID" value="KSZ60024.1"/>
    <property type="molecule type" value="Genomic_DNA"/>
</dbReference>
<dbReference type="Proteomes" id="UP000053060">
    <property type="component" value="Unassembled WGS sequence"/>
</dbReference>
<dbReference type="PANTHER" id="PTHR30055">
    <property type="entry name" value="HTH-TYPE TRANSCRIPTIONAL REGULATOR RUTR"/>
    <property type="match status" value="1"/>
</dbReference>
<reference evidence="5" key="1">
    <citation type="submission" date="2015-01" db="EMBL/GenBank/DDBJ databases">
        <title>Draft genome sequence of Rhodococcus pyridinivorans strain KG-16, a hydrocarbon-degrading bacterium.</title>
        <authorList>
            <person name="Aggarwal R.K."/>
            <person name="Dawar C."/>
        </authorList>
    </citation>
    <scope>NUCLEOTIDE SEQUENCE [LARGE SCALE GENOMIC DNA]</scope>
    <source>
        <strain evidence="5">KG-16</strain>
    </source>
</reference>
<dbReference type="InterPro" id="IPR001647">
    <property type="entry name" value="HTH_TetR"/>
</dbReference>
<evidence type="ECO:0000256" key="1">
    <source>
        <dbReference type="ARBA" id="ARBA00023125"/>
    </source>
</evidence>
<gene>
    <name evidence="4" type="ORF">Z045_00580</name>
</gene>
<organism evidence="4 5">
    <name type="scientific">Rhodococcus pyridinivorans KG-16</name>
    <dbReference type="NCBI Taxonomy" id="1441730"/>
    <lineage>
        <taxon>Bacteria</taxon>
        <taxon>Bacillati</taxon>
        <taxon>Actinomycetota</taxon>
        <taxon>Actinomycetes</taxon>
        <taxon>Mycobacteriales</taxon>
        <taxon>Nocardiaceae</taxon>
        <taxon>Rhodococcus</taxon>
    </lineage>
</organism>
<dbReference type="RefSeq" id="WP_060650153.1">
    <property type="nucleotide sequence ID" value="NZ_AZXY01000001.1"/>
</dbReference>
<dbReference type="PANTHER" id="PTHR30055:SF153">
    <property type="entry name" value="HTH-TYPE TRANSCRIPTIONAL REPRESSOR RV3405C"/>
    <property type="match status" value="1"/>
</dbReference>
<evidence type="ECO:0000313" key="4">
    <source>
        <dbReference type="EMBL" id="KSZ60024.1"/>
    </source>
</evidence>
<evidence type="ECO:0000256" key="2">
    <source>
        <dbReference type="PROSITE-ProRule" id="PRU00335"/>
    </source>
</evidence>
<dbReference type="PATRIC" id="fig|1441730.3.peg.128"/>
<dbReference type="SUPFAM" id="SSF46689">
    <property type="entry name" value="Homeodomain-like"/>
    <property type="match status" value="1"/>
</dbReference>
<dbReference type="GO" id="GO:0000976">
    <property type="term" value="F:transcription cis-regulatory region binding"/>
    <property type="evidence" value="ECO:0007669"/>
    <property type="project" value="TreeGrafter"/>
</dbReference>
<proteinExistence type="predicted"/>
<evidence type="ECO:0000259" key="3">
    <source>
        <dbReference type="PROSITE" id="PS50977"/>
    </source>
</evidence>
<accession>A0A0V9UPU9</accession>
<dbReference type="InterPro" id="IPR009057">
    <property type="entry name" value="Homeodomain-like_sf"/>
</dbReference>